<feature type="transmembrane region" description="Helical" evidence="9">
    <location>
        <begin position="550"/>
        <end position="570"/>
    </location>
</feature>
<feature type="transmembrane region" description="Helical" evidence="9">
    <location>
        <begin position="465"/>
        <end position="483"/>
    </location>
</feature>
<feature type="transmembrane region" description="Helical" evidence="9">
    <location>
        <begin position="156"/>
        <end position="177"/>
    </location>
</feature>
<dbReference type="GO" id="GO:0015189">
    <property type="term" value="F:L-lysine transmembrane transporter activity"/>
    <property type="evidence" value="ECO:0007669"/>
    <property type="project" value="TreeGrafter"/>
</dbReference>
<dbReference type="EMBL" id="PDCK01000043">
    <property type="protein sequence ID" value="PRQ29604.1"/>
    <property type="molecule type" value="Genomic_DNA"/>
</dbReference>
<keyword evidence="3" id="KW-0813">Transport</keyword>
<feature type="transmembrane region" description="Helical" evidence="9">
    <location>
        <begin position="489"/>
        <end position="510"/>
    </location>
</feature>
<dbReference type="Pfam" id="PF13906">
    <property type="entry name" value="AA_permease_C"/>
    <property type="match status" value="1"/>
</dbReference>
<evidence type="ECO:0000256" key="3">
    <source>
        <dbReference type="ARBA" id="ARBA00022448"/>
    </source>
</evidence>
<evidence type="ECO:0000256" key="8">
    <source>
        <dbReference type="SAM" id="MobiDB-lite"/>
    </source>
</evidence>
<evidence type="ECO:0000256" key="5">
    <source>
        <dbReference type="ARBA" id="ARBA00022970"/>
    </source>
</evidence>
<keyword evidence="6 9" id="KW-1133">Transmembrane helix</keyword>
<keyword evidence="5" id="KW-0029">Amino-acid transport</keyword>
<comment type="subcellular location">
    <subcellularLocation>
        <location evidence="1">Membrane</location>
        <topology evidence="1">Multi-pass membrane protein</topology>
    </subcellularLocation>
</comment>
<comment type="caution">
    <text evidence="11">The sequence shown here is derived from an EMBL/GenBank/DDBJ whole genome shotgun (WGS) entry which is preliminary data.</text>
</comment>
<dbReference type="Pfam" id="PF13520">
    <property type="entry name" value="AA_permease_2"/>
    <property type="match status" value="1"/>
</dbReference>
<dbReference type="Gramene" id="PRQ29604">
    <property type="protein sequence ID" value="PRQ29604"/>
    <property type="gene ID" value="RchiOBHm_Chr5g0015621"/>
</dbReference>
<keyword evidence="7 9" id="KW-0472">Membrane</keyword>
<dbReference type="SMR" id="A0A2P6Q616"/>
<dbReference type="Gene3D" id="1.20.1740.10">
    <property type="entry name" value="Amino acid/polyamine transporter I"/>
    <property type="match status" value="1"/>
</dbReference>
<dbReference type="OrthoDB" id="3900342at2759"/>
<feature type="transmembrane region" description="Helical" evidence="9">
    <location>
        <begin position="356"/>
        <end position="382"/>
    </location>
</feature>
<dbReference type="InterPro" id="IPR029485">
    <property type="entry name" value="CAT_C"/>
</dbReference>
<feature type="region of interest" description="Disordered" evidence="8">
    <location>
        <begin position="591"/>
        <end position="611"/>
    </location>
</feature>
<dbReference type="FunFam" id="1.20.1740.10:FF:000035">
    <property type="entry name" value="Cationic amino acid transporter 5"/>
    <property type="match status" value="1"/>
</dbReference>
<sequence length="611" mass="66009">MGMSGTEPTGGGGEGLKRRGCSCGKNDFLPEESFESWGNYANALRSTPARFKDRFFTRSSDSTELVEVKARSQHEMKKTLNWWDLIWFGLGAVIGAGIFVLTGLEAKKHAGPAVVMSYVVSGVSALLSVFCYTEFAVEIPVAGGSFAYLRVELGDFVAYIAAGNILLEYVIGGAAVARSWTSYFTSLCNQDDSNAFRITVHGWSEDYKYLDPIAIGVIICICILAVLSTKGSSRLNYVASIVHVIVILFIIIAGLTKADTDNYKEFAPNGARGIFQASAVLFFAYVGFDAVSTMAEETKNPARDIPIGLVGSMVITTTLYCLLAVTLCLMVPYQVIDVDAPFSKAFETVGMGWAKYVVAAGALKGMTSVLLVGAVGQARYLTHIARTHMMPPWFAQVDAKTGTPVHATIVMLAATAVIAFFTSLEILANLLSISTLFIFSLVAIALLVRRYYVTGVTTDANRNKLILCIVMILAGAIATSAYWGVSHDWVGYCVTAPIWFLGTLGIWFLVPQARSPKLWGVPLVPWLPSLSIGINIFLLGSIDGASFARFAVWTVIILVYYIFFGLHASYDTAKDSEAKRLEGGKYETKVEGTKDSGLDGAYSKASTEPAS</sequence>
<dbReference type="GO" id="GO:0005313">
    <property type="term" value="F:L-glutamate transmembrane transporter activity"/>
    <property type="evidence" value="ECO:0007669"/>
    <property type="project" value="TreeGrafter"/>
</dbReference>
<organism evidence="11 12">
    <name type="scientific">Rosa chinensis</name>
    <name type="common">China rose</name>
    <dbReference type="NCBI Taxonomy" id="74649"/>
    <lineage>
        <taxon>Eukaryota</taxon>
        <taxon>Viridiplantae</taxon>
        <taxon>Streptophyta</taxon>
        <taxon>Embryophyta</taxon>
        <taxon>Tracheophyta</taxon>
        <taxon>Spermatophyta</taxon>
        <taxon>Magnoliopsida</taxon>
        <taxon>eudicotyledons</taxon>
        <taxon>Gunneridae</taxon>
        <taxon>Pentapetalae</taxon>
        <taxon>rosids</taxon>
        <taxon>fabids</taxon>
        <taxon>Rosales</taxon>
        <taxon>Rosaceae</taxon>
        <taxon>Rosoideae</taxon>
        <taxon>Rosoideae incertae sedis</taxon>
        <taxon>Rosa</taxon>
    </lineage>
</organism>
<dbReference type="PANTHER" id="PTHR43243">
    <property type="entry name" value="INNER MEMBRANE TRANSPORTER YGJI-RELATED"/>
    <property type="match status" value="1"/>
</dbReference>
<evidence type="ECO:0000256" key="9">
    <source>
        <dbReference type="SAM" id="Phobius"/>
    </source>
</evidence>
<comment type="similarity">
    <text evidence="2">Belongs to the amino acid-polyamine-organocation (APC) superfamily. Cationic amino acid transporter (CAT) (TC 2.A.3.3) family.</text>
</comment>
<feature type="domain" description="Cationic amino acid transporter C-terminal" evidence="10">
    <location>
        <begin position="519"/>
        <end position="569"/>
    </location>
</feature>
<dbReference type="PANTHER" id="PTHR43243:SF1">
    <property type="entry name" value="CATIONIC AMINO ACID TRANSPORTER 1"/>
    <property type="match status" value="1"/>
</dbReference>
<feature type="transmembrane region" description="Helical" evidence="9">
    <location>
        <begin position="209"/>
        <end position="228"/>
    </location>
</feature>
<keyword evidence="4 9" id="KW-0812">Transmembrane</keyword>
<feature type="transmembrane region" description="Helical" evidence="9">
    <location>
        <begin position="274"/>
        <end position="295"/>
    </location>
</feature>
<evidence type="ECO:0000256" key="2">
    <source>
        <dbReference type="ARBA" id="ARBA00008572"/>
    </source>
</evidence>
<dbReference type="GO" id="GO:0005886">
    <property type="term" value="C:plasma membrane"/>
    <property type="evidence" value="ECO:0007669"/>
    <property type="project" value="TreeGrafter"/>
</dbReference>
<dbReference type="OMA" id="YGMEMED"/>
<protein>
    <submittedName>
        <fullName evidence="11">Putative amino acid/polyamine transporter I, cationic amino acid transporter</fullName>
    </submittedName>
</protein>
<proteinExistence type="inferred from homology"/>
<name>A0A2P6Q616_ROSCH</name>
<gene>
    <name evidence="11" type="ORF">RchiOBHm_Chr5g0015621</name>
</gene>
<keyword evidence="12" id="KW-1185">Reference proteome</keyword>
<reference evidence="11 12" key="1">
    <citation type="journal article" date="2018" name="Nat. Genet.">
        <title>The Rosa genome provides new insights in the design of modern roses.</title>
        <authorList>
            <person name="Bendahmane M."/>
        </authorList>
    </citation>
    <scope>NUCLEOTIDE SEQUENCE [LARGE SCALE GENOMIC DNA]</scope>
    <source>
        <strain evidence="12">cv. Old Blush</strain>
    </source>
</reference>
<evidence type="ECO:0000313" key="11">
    <source>
        <dbReference type="EMBL" id="PRQ29604.1"/>
    </source>
</evidence>
<evidence type="ECO:0000259" key="10">
    <source>
        <dbReference type="Pfam" id="PF13906"/>
    </source>
</evidence>
<feature type="transmembrane region" description="Helical" evidence="9">
    <location>
        <begin position="80"/>
        <end position="101"/>
    </location>
</feature>
<accession>A0A2P6Q616</accession>
<evidence type="ECO:0000256" key="6">
    <source>
        <dbReference type="ARBA" id="ARBA00022989"/>
    </source>
</evidence>
<evidence type="ECO:0000256" key="7">
    <source>
        <dbReference type="ARBA" id="ARBA00023136"/>
    </source>
</evidence>
<feature type="transmembrane region" description="Helical" evidence="9">
    <location>
        <begin position="403"/>
        <end position="424"/>
    </location>
</feature>
<feature type="transmembrane region" description="Helical" evidence="9">
    <location>
        <begin position="235"/>
        <end position="254"/>
    </location>
</feature>
<feature type="transmembrane region" description="Helical" evidence="9">
    <location>
        <begin position="430"/>
        <end position="453"/>
    </location>
</feature>
<dbReference type="AlphaFoldDB" id="A0A2P6Q616"/>
<dbReference type="InterPro" id="IPR002293">
    <property type="entry name" value="AA/rel_permease1"/>
</dbReference>
<evidence type="ECO:0000313" key="12">
    <source>
        <dbReference type="Proteomes" id="UP000238479"/>
    </source>
</evidence>
<feature type="transmembrane region" description="Helical" evidence="9">
    <location>
        <begin position="517"/>
        <end position="538"/>
    </location>
</feature>
<dbReference type="Proteomes" id="UP000238479">
    <property type="component" value="Chromosome 5"/>
</dbReference>
<evidence type="ECO:0000256" key="4">
    <source>
        <dbReference type="ARBA" id="ARBA00022692"/>
    </source>
</evidence>
<feature type="transmembrane region" description="Helical" evidence="9">
    <location>
        <begin position="307"/>
        <end position="336"/>
    </location>
</feature>
<feature type="transmembrane region" description="Helical" evidence="9">
    <location>
        <begin position="113"/>
        <end position="135"/>
    </location>
</feature>
<evidence type="ECO:0000256" key="1">
    <source>
        <dbReference type="ARBA" id="ARBA00004141"/>
    </source>
</evidence>